<dbReference type="SUPFAM" id="SSF49452">
    <property type="entry name" value="Starch-binding domain-like"/>
    <property type="match status" value="1"/>
</dbReference>
<evidence type="ECO:0008006" key="7">
    <source>
        <dbReference type="Google" id="ProtNLM"/>
    </source>
</evidence>
<organism evidence="3 5">
    <name type="scientific">Holdemania massiliensis</name>
    <dbReference type="NCBI Taxonomy" id="1468449"/>
    <lineage>
        <taxon>Bacteria</taxon>
        <taxon>Bacillati</taxon>
        <taxon>Bacillota</taxon>
        <taxon>Erysipelotrichia</taxon>
        <taxon>Erysipelotrichales</taxon>
        <taxon>Erysipelotrichaceae</taxon>
        <taxon>Holdemania</taxon>
    </lineage>
</organism>
<keyword evidence="2" id="KW-0472">Membrane</keyword>
<evidence type="ECO:0000256" key="1">
    <source>
        <dbReference type="SAM" id="MobiDB-lite"/>
    </source>
</evidence>
<dbReference type="Proteomes" id="UP000480929">
    <property type="component" value="Unassembled WGS sequence"/>
</dbReference>
<keyword evidence="2" id="KW-1133">Transmembrane helix</keyword>
<sequence length="494" mass="54541">MEAKAVFKTGKNEQKNKRGGHLWFLLLIFIALVTSSILGFILGRQTGSMPLGQIVDTIVLEPEVPVFHLSGQTLYTDGSPAAGLRMQLHSEPMETQTDSTGNFLFPKVEQGEHIMSVLSASGDVLAQREVQILRQNQTSQANVKLTETGSYVIELSVDVRVLEITIELDQDRFFIDPKLTFSISEGQVSTPYGTANISQGTIVTPQGNIYLTDGHVIFPGGTQEDPTKILLPDDQVIMDRPLSSEAYDVTREGVVTLPDGTVIRPGGQIITNEGTQERPGETGVIVSQQTVTPIGSFREEETQKPEPTPEVGDLSEPSEEIGGQEPEKPEEEIKPTLPPYIDPGETKISASQKDGSFTSWDQHRTLDLFYNQTTGRNEKIAPGSQGYYLFQLENERQEKLIITLTFTKEAGSPYLPLVFTLQPYQKTGNPVSGTLTQDQPLTLKSEMEAKSTMIYRLDWQWPWDSGMDEADTLAGKQGGTYKLNLALHLEGVHE</sequence>
<evidence type="ECO:0000313" key="4">
    <source>
        <dbReference type="EMBL" id="MSC34524.1"/>
    </source>
</evidence>
<feature type="compositionally biased region" description="Basic and acidic residues" evidence="1">
    <location>
        <begin position="325"/>
        <end position="334"/>
    </location>
</feature>
<evidence type="ECO:0000256" key="2">
    <source>
        <dbReference type="SAM" id="Phobius"/>
    </source>
</evidence>
<name>A0A6N7SA66_9FIRM</name>
<dbReference type="Proteomes" id="UP000433575">
    <property type="component" value="Unassembled WGS sequence"/>
</dbReference>
<feature type="transmembrane region" description="Helical" evidence="2">
    <location>
        <begin position="21"/>
        <end position="42"/>
    </location>
</feature>
<keyword evidence="6" id="KW-1185">Reference proteome</keyword>
<gene>
    <name evidence="4" type="ORF">GKD88_15465</name>
    <name evidence="3" type="ORF">GKE08_15795</name>
</gene>
<dbReference type="GO" id="GO:0030246">
    <property type="term" value="F:carbohydrate binding"/>
    <property type="evidence" value="ECO:0007669"/>
    <property type="project" value="InterPro"/>
</dbReference>
<dbReference type="RefSeq" id="WP_154240196.1">
    <property type="nucleotide sequence ID" value="NZ_WKPI01000037.1"/>
</dbReference>
<dbReference type="OrthoDB" id="2491930at2"/>
<dbReference type="EMBL" id="WKPJ01000035">
    <property type="protein sequence ID" value="MSA90794.1"/>
    <property type="molecule type" value="Genomic_DNA"/>
</dbReference>
<dbReference type="InterPro" id="IPR013784">
    <property type="entry name" value="Carb-bd-like_fold"/>
</dbReference>
<protein>
    <recommendedName>
        <fullName evidence="7">Carboxypeptidase regulatory-like domain-containing protein</fullName>
    </recommendedName>
</protein>
<evidence type="ECO:0000313" key="3">
    <source>
        <dbReference type="EMBL" id="MSA90794.1"/>
    </source>
</evidence>
<evidence type="ECO:0000313" key="6">
    <source>
        <dbReference type="Proteomes" id="UP000480929"/>
    </source>
</evidence>
<proteinExistence type="predicted"/>
<dbReference type="AlphaFoldDB" id="A0A6N7SA66"/>
<feature type="region of interest" description="Disordered" evidence="1">
    <location>
        <begin position="292"/>
        <end position="355"/>
    </location>
</feature>
<accession>A0A6N7SA66</accession>
<dbReference type="EMBL" id="WKPI01000037">
    <property type="protein sequence ID" value="MSC34524.1"/>
    <property type="molecule type" value="Genomic_DNA"/>
</dbReference>
<evidence type="ECO:0000313" key="5">
    <source>
        <dbReference type="Proteomes" id="UP000433575"/>
    </source>
</evidence>
<keyword evidence="2" id="KW-0812">Transmembrane</keyword>
<reference evidence="5 6" key="1">
    <citation type="journal article" date="2019" name="Nat. Med.">
        <title>A library of human gut bacterial isolates paired with longitudinal multiomics data enables mechanistic microbiome research.</title>
        <authorList>
            <person name="Poyet M."/>
            <person name="Groussin M."/>
            <person name="Gibbons S.M."/>
            <person name="Avila-Pacheco J."/>
            <person name="Jiang X."/>
            <person name="Kearney S.M."/>
            <person name="Perrotta A.R."/>
            <person name="Berdy B."/>
            <person name="Zhao S."/>
            <person name="Lieberman T.D."/>
            <person name="Swanson P.K."/>
            <person name="Smith M."/>
            <person name="Roesemann S."/>
            <person name="Alexander J.E."/>
            <person name="Rich S.A."/>
            <person name="Livny J."/>
            <person name="Vlamakis H."/>
            <person name="Clish C."/>
            <person name="Bullock K."/>
            <person name="Deik A."/>
            <person name="Scott J."/>
            <person name="Pierce K.A."/>
            <person name="Xavier R.J."/>
            <person name="Alm E.J."/>
        </authorList>
    </citation>
    <scope>NUCLEOTIDE SEQUENCE [LARGE SCALE GENOMIC DNA]</scope>
    <source>
        <strain evidence="3 5">BIOML-A4</strain>
        <strain evidence="4 6">BIOML-A5</strain>
    </source>
</reference>
<comment type="caution">
    <text evidence="3">The sequence shown here is derived from an EMBL/GenBank/DDBJ whole genome shotgun (WGS) entry which is preliminary data.</text>
</comment>